<feature type="domain" description="D-isomer specific 2-hydroxyacid dehydrogenase catalytic" evidence="5">
    <location>
        <begin position="7"/>
        <end position="327"/>
    </location>
</feature>
<dbReference type="InterPro" id="IPR029753">
    <property type="entry name" value="D-isomer_DH_CS"/>
</dbReference>
<dbReference type="InterPro" id="IPR006140">
    <property type="entry name" value="D-isomer_DH_NAD-bd"/>
</dbReference>
<dbReference type="PROSITE" id="PS00671">
    <property type="entry name" value="D_2_HYDROXYACID_DH_3"/>
    <property type="match status" value="1"/>
</dbReference>
<dbReference type="EMBL" id="FOCC01000006">
    <property type="protein sequence ID" value="SEM65163.1"/>
    <property type="molecule type" value="Genomic_DNA"/>
</dbReference>
<dbReference type="PROSITE" id="PS00065">
    <property type="entry name" value="D_2_HYDROXYACID_DH_1"/>
    <property type="match status" value="1"/>
</dbReference>
<evidence type="ECO:0000313" key="7">
    <source>
        <dbReference type="EMBL" id="SEM65163.1"/>
    </source>
</evidence>
<sequence length="328" mass="36562">MKFVAFNVRDDERKYFENWSKENKIEVTLLKEELTSTTIAKAKGYDAVLGFQTGNYPDNLFDELAKFNVKVFSVRNVGVDNVDLETAGKYNITVTNVPAYSPNAIAEFTITQLLQLLRKQNLFRQRMAKQDFRWAPFVGEELGHMTVGVMGTGRIGRAAIQIYKGFGAKVIAYDPFPNPQLEKEGIYVSQEELFKQADVITLHMPATDENYHCINEDSIKLMKDGVYIVNAARGALIDTEALIAALKNGKVKGAALDTYENEAPIFNHDLSGQAINDPMFKELLAMDNVVLSPHIAFYTETAVQNMVEVSLASAKKVVETGTAKTIVQ</sequence>
<dbReference type="InterPro" id="IPR029752">
    <property type="entry name" value="D-isomer_DH_CS1"/>
</dbReference>
<evidence type="ECO:0000259" key="6">
    <source>
        <dbReference type="Pfam" id="PF02826"/>
    </source>
</evidence>
<dbReference type="PANTHER" id="PTHR43026">
    <property type="entry name" value="2-HYDROXYACID DEHYDROGENASE HOMOLOG 1-RELATED"/>
    <property type="match status" value="1"/>
</dbReference>
<feature type="domain" description="D-isomer specific 2-hydroxyacid dehydrogenase NAD-binding" evidence="6">
    <location>
        <begin position="111"/>
        <end position="296"/>
    </location>
</feature>
<keyword evidence="2 4" id="KW-0560">Oxidoreductase</keyword>
<dbReference type="InterPro" id="IPR006139">
    <property type="entry name" value="D-isomer_2_OHA_DH_cat_dom"/>
</dbReference>
<evidence type="ECO:0000256" key="3">
    <source>
        <dbReference type="ARBA" id="ARBA00023027"/>
    </source>
</evidence>
<dbReference type="Pfam" id="PF02826">
    <property type="entry name" value="2-Hacid_dh_C"/>
    <property type="match status" value="1"/>
</dbReference>
<evidence type="ECO:0000313" key="8">
    <source>
        <dbReference type="Proteomes" id="UP000182089"/>
    </source>
</evidence>
<keyword evidence="3" id="KW-0520">NAD</keyword>
<evidence type="ECO:0000256" key="2">
    <source>
        <dbReference type="ARBA" id="ARBA00023002"/>
    </source>
</evidence>
<gene>
    <name evidence="7" type="ORF">SAMN05216431_10627</name>
</gene>
<evidence type="ECO:0000256" key="1">
    <source>
        <dbReference type="ARBA" id="ARBA00005854"/>
    </source>
</evidence>
<dbReference type="InterPro" id="IPR036291">
    <property type="entry name" value="NAD(P)-bd_dom_sf"/>
</dbReference>
<dbReference type="SUPFAM" id="SSF51735">
    <property type="entry name" value="NAD(P)-binding Rossmann-fold domains"/>
    <property type="match status" value="1"/>
</dbReference>
<name>A0ABY1ABF9_9LACO</name>
<organism evidence="7 8">
    <name type="scientific">Ligilactobacillus ruminis</name>
    <dbReference type="NCBI Taxonomy" id="1623"/>
    <lineage>
        <taxon>Bacteria</taxon>
        <taxon>Bacillati</taxon>
        <taxon>Bacillota</taxon>
        <taxon>Bacilli</taxon>
        <taxon>Lactobacillales</taxon>
        <taxon>Lactobacillaceae</taxon>
        <taxon>Ligilactobacillus</taxon>
    </lineage>
</organism>
<evidence type="ECO:0000259" key="5">
    <source>
        <dbReference type="Pfam" id="PF00389"/>
    </source>
</evidence>
<accession>A0ABY1ABF9</accession>
<dbReference type="Proteomes" id="UP000182089">
    <property type="component" value="Unassembled WGS sequence"/>
</dbReference>
<reference evidence="7 8" key="1">
    <citation type="submission" date="2016-10" db="EMBL/GenBank/DDBJ databases">
        <authorList>
            <person name="Varghese N."/>
            <person name="Submissions S."/>
        </authorList>
    </citation>
    <scope>NUCLEOTIDE SEQUENCE [LARGE SCALE GENOMIC DNA]</scope>
    <source>
        <strain evidence="7 8">WC1T17</strain>
    </source>
</reference>
<protein>
    <submittedName>
        <fullName evidence="7">D-lactate dehydrogenase</fullName>
    </submittedName>
</protein>
<dbReference type="InterPro" id="IPR058205">
    <property type="entry name" value="D-LDH-like"/>
</dbReference>
<dbReference type="PANTHER" id="PTHR43026:SF1">
    <property type="entry name" value="2-HYDROXYACID DEHYDROGENASE HOMOLOG 1-RELATED"/>
    <property type="match status" value="1"/>
</dbReference>
<proteinExistence type="inferred from homology"/>
<comment type="caution">
    <text evidence="7">The sequence shown here is derived from an EMBL/GenBank/DDBJ whole genome shotgun (WGS) entry which is preliminary data.</text>
</comment>
<comment type="similarity">
    <text evidence="1 4">Belongs to the D-isomer specific 2-hydroxyacid dehydrogenase family.</text>
</comment>
<dbReference type="CDD" id="cd12186">
    <property type="entry name" value="LDH"/>
    <property type="match status" value="1"/>
</dbReference>
<dbReference type="Pfam" id="PF00389">
    <property type="entry name" value="2-Hacid_dh"/>
    <property type="match status" value="1"/>
</dbReference>
<dbReference type="Gene3D" id="3.40.50.720">
    <property type="entry name" value="NAD(P)-binding Rossmann-like Domain"/>
    <property type="match status" value="2"/>
</dbReference>
<dbReference type="SUPFAM" id="SSF52283">
    <property type="entry name" value="Formate/glycerate dehydrogenase catalytic domain-like"/>
    <property type="match status" value="1"/>
</dbReference>
<evidence type="ECO:0000256" key="4">
    <source>
        <dbReference type="RuleBase" id="RU003719"/>
    </source>
</evidence>